<sequence>MFYKSKTRHDFFPKSAFKFCLQPPGQNERYCDGCGKPVKGFMYHCKEKGWDLHPSCMNLPKKLKVDCVKFKLRDKVLKKCLWCNRRRLEGSVSRIRGWSYVSKCKKYHFHVHCGSEMMLQSWKNESNSNNDQTAPDCLALALENLELPIQGRFCGIGGGSSGDKFKRIVKMFFKVFVGLKEEDKGKMLSVEKEVGKKEKLRISNIDFIGLNFADKKTGRGVPAGLVPLSDPFPEGDSPEVEIIVGDTGKFEV</sequence>
<evidence type="ECO:0008006" key="3">
    <source>
        <dbReference type="Google" id="ProtNLM"/>
    </source>
</evidence>
<dbReference type="InterPro" id="IPR046349">
    <property type="entry name" value="C1-like_sf"/>
</dbReference>
<evidence type="ECO:0000313" key="1">
    <source>
        <dbReference type="EMBL" id="KAK0572858.1"/>
    </source>
</evidence>
<accession>A0AA39RF62</accession>
<name>A0AA39RF62_ACESA</name>
<organism evidence="1 2">
    <name type="scientific">Acer saccharum</name>
    <name type="common">Sugar maple</name>
    <dbReference type="NCBI Taxonomy" id="4024"/>
    <lineage>
        <taxon>Eukaryota</taxon>
        <taxon>Viridiplantae</taxon>
        <taxon>Streptophyta</taxon>
        <taxon>Embryophyta</taxon>
        <taxon>Tracheophyta</taxon>
        <taxon>Spermatophyta</taxon>
        <taxon>Magnoliopsida</taxon>
        <taxon>eudicotyledons</taxon>
        <taxon>Gunneridae</taxon>
        <taxon>Pentapetalae</taxon>
        <taxon>rosids</taxon>
        <taxon>malvids</taxon>
        <taxon>Sapindales</taxon>
        <taxon>Sapindaceae</taxon>
        <taxon>Hippocastanoideae</taxon>
        <taxon>Acereae</taxon>
        <taxon>Acer</taxon>
    </lineage>
</organism>
<reference evidence="1" key="1">
    <citation type="journal article" date="2022" name="Plant J.">
        <title>Strategies of tolerance reflected in two North American maple genomes.</title>
        <authorList>
            <person name="McEvoy S.L."/>
            <person name="Sezen U.U."/>
            <person name="Trouern-Trend A."/>
            <person name="McMahon S.M."/>
            <person name="Schaberg P.G."/>
            <person name="Yang J."/>
            <person name="Wegrzyn J.L."/>
            <person name="Swenson N.G."/>
        </authorList>
    </citation>
    <scope>NUCLEOTIDE SEQUENCE</scope>
    <source>
        <strain evidence="1">NS2018</strain>
    </source>
</reference>
<keyword evidence="2" id="KW-1185">Reference proteome</keyword>
<evidence type="ECO:0000313" key="2">
    <source>
        <dbReference type="Proteomes" id="UP001168877"/>
    </source>
</evidence>
<protein>
    <recommendedName>
        <fullName evidence="3">DC1 domain-containing protein</fullName>
    </recommendedName>
</protein>
<dbReference type="PANTHER" id="PTHR46477:SF5">
    <property type="entry name" value="PHORBOL-ESTER_DAG-TYPE DOMAIN-CONTAINING PROTEIN"/>
    <property type="match status" value="1"/>
</dbReference>
<gene>
    <name evidence="1" type="ORF">LWI29_038217</name>
</gene>
<dbReference type="SUPFAM" id="SSF57889">
    <property type="entry name" value="Cysteine-rich domain"/>
    <property type="match status" value="1"/>
</dbReference>
<proteinExistence type="predicted"/>
<dbReference type="Proteomes" id="UP001168877">
    <property type="component" value="Unassembled WGS sequence"/>
</dbReference>
<reference evidence="1" key="2">
    <citation type="submission" date="2023-06" db="EMBL/GenBank/DDBJ databases">
        <authorList>
            <person name="Swenson N.G."/>
            <person name="Wegrzyn J.L."/>
            <person name="Mcevoy S.L."/>
        </authorList>
    </citation>
    <scope>NUCLEOTIDE SEQUENCE</scope>
    <source>
        <strain evidence="1">NS2018</strain>
        <tissue evidence="1">Leaf</tissue>
    </source>
</reference>
<dbReference type="EMBL" id="JAUESC010000388">
    <property type="protein sequence ID" value="KAK0572858.1"/>
    <property type="molecule type" value="Genomic_DNA"/>
</dbReference>
<comment type="caution">
    <text evidence="1">The sequence shown here is derived from an EMBL/GenBank/DDBJ whole genome shotgun (WGS) entry which is preliminary data.</text>
</comment>
<dbReference type="AlphaFoldDB" id="A0AA39RF62"/>
<dbReference type="PANTHER" id="PTHR46477">
    <property type="entry name" value="CYSTEINE/HISTIDINE-RICH C1 DOMAIN FAMILY PROTEIN"/>
    <property type="match status" value="1"/>
</dbReference>